<dbReference type="EnsemblMetazoa" id="CapteT196017">
    <property type="protein sequence ID" value="CapteP196017"/>
    <property type="gene ID" value="CapteG196017"/>
</dbReference>
<dbReference type="HOGENOM" id="CLU_1519277_0_0_1"/>
<dbReference type="Proteomes" id="UP000014760">
    <property type="component" value="Unassembled WGS sequence"/>
</dbReference>
<dbReference type="EMBL" id="AMQN01004438">
    <property type="status" value="NOT_ANNOTATED_CDS"/>
    <property type="molecule type" value="Genomic_DNA"/>
</dbReference>
<dbReference type="EMBL" id="KB293500">
    <property type="protein sequence ID" value="ELU15908.1"/>
    <property type="molecule type" value="Genomic_DNA"/>
</dbReference>
<dbReference type="AlphaFoldDB" id="R7VAN8"/>
<accession>R7VAN8</accession>
<organism evidence="1">
    <name type="scientific">Capitella teleta</name>
    <name type="common">Polychaete worm</name>
    <dbReference type="NCBI Taxonomy" id="283909"/>
    <lineage>
        <taxon>Eukaryota</taxon>
        <taxon>Metazoa</taxon>
        <taxon>Spiralia</taxon>
        <taxon>Lophotrochozoa</taxon>
        <taxon>Annelida</taxon>
        <taxon>Polychaeta</taxon>
        <taxon>Sedentaria</taxon>
        <taxon>Scolecida</taxon>
        <taxon>Capitellidae</taxon>
        <taxon>Capitella</taxon>
    </lineage>
</organism>
<sequence length="177" mass="19638">MHNIDYIPLLMDTIGGVNVEVICMAAKPLWVSDKKIVAGLYAFAYREGSLIHECCVHDCAACPDRTVVLHNGFTYCCSDCESGGSVTVSYEGCLCDRDRELSLLTGIPNDLESCINMSVSLGTSVWLLITTLLLCYLKLKYICGTTDTYRVDKCSVLGTEKSRLLFHWSRMQQANNT</sequence>
<reference evidence="1 3" key="2">
    <citation type="journal article" date="2013" name="Nature">
        <title>Insights into bilaterian evolution from three spiralian genomes.</title>
        <authorList>
            <person name="Simakov O."/>
            <person name="Marletaz F."/>
            <person name="Cho S.J."/>
            <person name="Edsinger-Gonzales E."/>
            <person name="Havlak P."/>
            <person name="Hellsten U."/>
            <person name="Kuo D.H."/>
            <person name="Larsson T."/>
            <person name="Lv J."/>
            <person name="Arendt D."/>
            <person name="Savage R."/>
            <person name="Osoegawa K."/>
            <person name="de Jong P."/>
            <person name="Grimwood J."/>
            <person name="Chapman J.A."/>
            <person name="Shapiro H."/>
            <person name="Aerts A."/>
            <person name="Otillar R.P."/>
            <person name="Terry A.Y."/>
            <person name="Boore J.L."/>
            <person name="Grigoriev I.V."/>
            <person name="Lindberg D.R."/>
            <person name="Seaver E.C."/>
            <person name="Weisblat D.A."/>
            <person name="Putnam N.H."/>
            <person name="Rokhsar D.S."/>
        </authorList>
    </citation>
    <scope>NUCLEOTIDE SEQUENCE</scope>
    <source>
        <strain evidence="1 3">I ESC-2004</strain>
    </source>
</reference>
<gene>
    <name evidence="1" type="ORF">CAPTEDRAFT_196017</name>
</gene>
<evidence type="ECO:0000313" key="3">
    <source>
        <dbReference type="Proteomes" id="UP000014760"/>
    </source>
</evidence>
<reference evidence="3" key="1">
    <citation type="submission" date="2012-12" db="EMBL/GenBank/DDBJ databases">
        <authorList>
            <person name="Hellsten U."/>
            <person name="Grimwood J."/>
            <person name="Chapman J.A."/>
            <person name="Shapiro H."/>
            <person name="Aerts A."/>
            <person name="Otillar R.P."/>
            <person name="Terry A.Y."/>
            <person name="Boore J.L."/>
            <person name="Simakov O."/>
            <person name="Marletaz F."/>
            <person name="Cho S.-J."/>
            <person name="Edsinger-Gonzales E."/>
            <person name="Havlak P."/>
            <person name="Kuo D.-H."/>
            <person name="Larsson T."/>
            <person name="Lv J."/>
            <person name="Arendt D."/>
            <person name="Savage R."/>
            <person name="Osoegawa K."/>
            <person name="de Jong P."/>
            <person name="Lindberg D.R."/>
            <person name="Seaver E.C."/>
            <person name="Weisblat D.A."/>
            <person name="Putnam N.H."/>
            <person name="Grigoriev I.V."/>
            <person name="Rokhsar D.S."/>
        </authorList>
    </citation>
    <scope>NUCLEOTIDE SEQUENCE</scope>
    <source>
        <strain evidence="3">I ESC-2004</strain>
    </source>
</reference>
<protein>
    <submittedName>
        <fullName evidence="1 2">Uncharacterized protein</fullName>
    </submittedName>
</protein>
<name>R7VAN8_CAPTE</name>
<proteinExistence type="predicted"/>
<evidence type="ECO:0000313" key="2">
    <source>
        <dbReference type="EnsemblMetazoa" id="CapteP196017"/>
    </source>
</evidence>
<evidence type="ECO:0000313" key="1">
    <source>
        <dbReference type="EMBL" id="ELU15908.1"/>
    </source>
</evidence>
<reference evidence="2" key="3">
    <citation type="submission" date="2015-06" db="UniProtKB">
        <authorList>
            <consortium name="EnsemblMetazoa"/>
        </authorList>
    </citation>
    <scope>IDENTIFICATION</scope>
</reference>
<keyword evidence="3" id="KW-1185">Reference proteome</keyword>